<reference evidence="2" key="3">
    <citation type="submission" date="2025-09" db="UniProtKB">
        <authorList>
            <consortium name="Ensembl"/>
        </authorList>
    </citation>
    <scope>IDENTIFICATION</scope>
</reference>
<protein>
    <recommendedName>
        <fullName evidence="1">Rad60/SUMO-like domain-containing protein</fullName>
    </recommendedName>
</protein>
<dbReference type="Proteomes" id="UP000472265">
    <property type="component" value="Chromosome 23"/>
</dbReference>
<dbReference type="Ensembl" id="ENSSAUT00010034616.1">
    <property type="protein sequence ID" value="ENSSAUP00010032869.1"/>
    <property type="gene ID" value="ENSSAUG00010013929.1"/>
</dbReference>
<feature type="domain" description="Rad60/SUMO-like" evidence="1">
    <location>
        <begin position="5"/>
        <end position="45"/>
    </location>
</feature>
<dbReference type="SUPFAM" id="SSF54236">
    <property type="entry name" value="Ubiquitin-like"/>
    <property type="match status" value="1"/>
</dbReference>
<dbReference type="InterPro" id="IPR029071">
    <property type="entry name" value="Ubiquitin-like_domsf"/>
</dbReference>
<proteinExistence type="predicted"/>
<dbReference type="Gene3D" id="3.10.20.90">
    <property type="entry name" value="Phosphatidylinositol 3-kinase Catalytic Subunit, Chain A, domain 1"/>
    <property type="match status" value="1"/>
</dbReference>
<dbReference type="InParanoid" id="A0A671W2N8"/>
<organism evidence="2 3">
    <name type="scientific">Sparus aurata</name>
    <name type="common">Gilthead sea bream</name>
    <dbReference type="NCBI Taxonomy" id="8175"/>
    <lineage>
        <taxon>Eukaryota</taxon>
        <taxon>Metazoa</taxon>
        <taxon>Chordata</taxon>
        <taxon>Craniata</taxon>
        <taxon>Vertebrata</taxon>
        <taxon>Euteleostomi</taxon>
        <taxon>Actinopterygii</taxon>
        <taxon>Neopterygii</taxon>
        <taxon>Teleostei</taxon>
        <taxon>Neoteleostei</taxon>
        <taxon>Acanthomorphata</taxon>
        <taxon>Eupercaria</taxon>
        <taxon>Spariformes</taxon>
        <taxon>Sparidae</taxon>
        <taxon>Sparus</taxon>
    </lineage>
</organism>
<accession>A0A671W2N8</accession>
<sequence length="57" mass="6407">IKVFCYLSRMSSRAQGTVRFHFDGCKVTHSQTPAQLDMEDGDIIESCSAQTETGLYF</sequence>
<evidence type="ECO:0000259" key="1">
    <source>
        <dbReference type="Pfam" id="PF11976"/>
    </source>
</evidence>
<dbReference type="AlphaFoldDB" id="A0A671W2N8"/>
<evidence type="ECO:0000313" key="2">
    <source>
        <dbReference type="Ensembl" id="ENSSAUP00010032869.1"/>
    </source>
</evidence>
<dbReference type="GeneTree" id="ENSGT00960000186816"/>
<name>A0A671W2N8_SPAAU</name>
<dbReference type="InterPro" id="IPR022617">
    <property type="entry name" value="Rad60/SUMO-like_dom"/>
</dbReference>
<reference evidence="2" key="2">
    <citation type="submission" date="2025-08" db="UniProtKB">
        <authorList>
            <consortium name="Ensembl"/>
        </authorList>
    </citation>
    <scope>IDENTIFICATION</scope>
</reference>
<dbReference type="Pfam" id="PF11976">
    <property type="entry name" value="Rad60-SLD"/>
    <property type="match status" value="1"/>
</dbReference>
<reference evidence="2" key="1">
    <citation type="submission" date="2021-04" db="EMBL/GenBank/DDBJ databases">
        <authorList>
            <consortium name="Wellcome Sanger Institute Data Sharing"/>
        </authorList>
    </citation>
    <scope>NUCLEOTIDE SEQUENCE [LARGE SCALE GENOMIC DNA]</scope>
</reference>
<evidence type="ECO:0000313" key="3">
    <source>
        <dbReference type="Proteomes" id="UP000472265"/>
    </source>
</evidence>
<keyword evidence="3" id="KW-1185">Reference proteome</keyword>